<proteinExistence type="predicted"/>
<evidence type="ECO:0000313" key="2">
    <source>
        <dbReference type="EnsemblPlants" id="ORUFI01G45130.7"/>
    </source>
</evidence>
<dbReference type="Proteomes" id="UP000008022">
    <property type="component" value="Unassembled WGS sequence"/>
</dbReference>
<sequence>MAVAMAKLLITGLSTAITCSSAVAFKGAAVAVVLLLRLVQLPGQLGCLLLCAIREAVERAVATAFAAAGDAVAAAADAAAGAWRDAAASNGTAVVALVQAAMGRPEALLAAAGEVAAFAWEVAKQTASNSTATFLDAALFVARHARAFTYKNPSRLRLCKTLRSASLLSSSLLPAAAAAVGPGWFRLDWSKTAVR</sequence>
<reference evidence="3" key="1">
    <citation type="submission" date="2013-06" db="EMBL/GenBank/DDBJ databases">
        <authorList>
            <person name="Zhao Q."/>
        </authorList>
    </citation>
    <scope>NUCLEOTIDE SEQUENCE</scope>
    <source>
        <strain evidence="3">cv. W1943</strain>
    </source>
</reference>
<reference evidence="2" key="2">
    <citation type="submission" date="2015-06" db="UniProtKB">
        <authorList>
            <consortium name="EnsemblPlants"/>
        </authorList>
    </citation>
    <scope>IDENTIFICATION</scope>
</reference>
<keyword evidence="1" id="KW-0732">Signal</keyword>
<feature type="signal peptide" evidence="1">
    <location>
        <begin position="1"/>
        <end position="16"/>
    </location>
</feature>
<evidence type="ECO:0008006" key="4">
    <source>
        <dbReference type="Google" id="ProtNLM"/>
    </source>
</evidence>
<keyword evidence="3" id="KW-1185">Reference proteome</keyword>
<dbReference type="Gramene" id="ORUFI01G45130.7">
    <property type="protein sequence ID" value="ORUFI01G45130.7"/>
    <property type="gene ID" value="ORUFI01G45130"/>
</dbReference>
<evidence type="ECO:0000256" key="1">
    <source>
        <dbReference type="SAM" id="SignalP"/>
    </source>
</evidence>
<accession>A0A0E0N6S3</accession>
<evidence type="ECO:0000313" key="3">
    <source>
        <dbReference type="Proteomes" id="UP000008022"/>
    </source>
</evidence>
<organism evidence="2 3">
    <name type="scientific">Oryza rufipogon</name>
    <name type="common">Brownbeard rice</name>
    <name type="synonym">Asian wild rice</name>
    <dbReference type="NCBI Taxonomy" id="4529"/>
    <lineage>
        <taxon>Eukaryota</taxon>
        <taxon>Viridiplantae</taxon>
        <taxon>Streptophyta</taxon>
        <taxon>Embryophyta</taxon>
        <taxon>Tracheophyta</taxon>
        <taxon>Spermatophyta</taxon>
        <taxon>Magnoliopsida</taxon>
        <taxon>Liliopsida</taxon>
        <taxon>Poales</taxon>
        <taxon>Poaceae</taxon>
        <taxon>BOP clade</taxon>
        <taxon>Oryzoideae</taxon>
        <taxon>Oryzeae</taxon>
        <taxon>Oryzinae</taxon>
        <taxon>Oryza</taxon>
    </lineage>
</organism>
<name>A0A0E0N6S3_ORYRU</name>
<dbReference type="AlphaFoldDB" id="A0A0E0N6S3"/>
<feature type="chain" id="PRO_5002368769" description="VAN3-binding protein-like auxin canalisation domain-containing protein" evidence="1">
    <location>
        <begin position="17"/>
        <end position="195"/>
    </location>
</feature>
<protein>
    <recommendedName>
        <fullName evidence="4">VAN3-binding protein-like auxin canalisation domain-containing protein</fullName>
    </recommendedName>
</protein>
<dbReference type="EnsemblPlants" id="ORUFI01G45130.7">
    <property type="protein sequence ID" value="ORUFI01G45130.7"/>
    <property type="gene ID" value="ORUFI01G45130"/>
</dbReference>